<organism evidence="2">
    <name type="scientific">Candidatus Kentrum sp. LPFa</name>
    <dbReference type="NCBI Taxonomy" id="2126335"/>
    <lineage>
        <taxon>Bacteria</taxon>
        <taxon>Pseudomonadati</taxon>
        <taxon>Pseudomonadota</taxon>
        <taxon>Gammaproteobacteria</taxon>
        <taxon>Candidatus Kentrum</taxon>
    </lineage>
</organism>
<protein>
    <submittedName>
        <fullName evidence="2">Sulfotransferase family protein</fullName>
    </submittedName>
</protein>
<dbReference type="AlphaFoldDB" id="A0A450WPR3"/>
<reference evidence="2" key="1">
    <citation type="submission" date="2019-02" db="EMBL/GenBank/DDBJ databases">
        <authorList>
            <person name="Gruber-Vodicka R. H."/>
            <person name="Seah K. B. B."/>
        </authorList>
    </citation>
    <scope>NUCLEOTIDE SEQUENCE</scope>
    <source>
        <strain evidence="2">BECK_S313</strain>
    </source>
</reference>
<keyword evidence="2" id="KW-0808">Transferase</keyword>
<sequence length="298" mass="33678">METFISLKKNRVLVNSLPKSGTHLLTRTVEVFGYREYGATLNHTEKMLNALGLGIPKYLIYRQAKNSLKKGKVTTENKIGIGAFSPYFVNKATFEYWLDAIPYGQYIQGHIPFTPELATIIAKLNYFHLFIIRDPRAVIASLIPFILDSQSARMGTHFLQDDFREMSQDQRLRFILEGGTAQKAGVKVESFADVYRSMLAWRDDPDCLLVRFEDLVGEQGGGNADKQEKAVKGITKYMGIEFDGNIRSKLTKIYDTSSRTFRIGKIDGWKDSMDAESVAHLTEYCEPLRNEAGYGSGI</sequence>
<dbReference type="InterPro" id="IPR000863">
    <property type="entry name" value="Sulfotransferase_dom"/>
</dbReference>
<dbReference type="SUPFAM" id="SSF52540">
    <property type="entry name" value="P-loop containing nucleoside triphosphate hydrolases"/>
    <property type="match status" value="1"/>
</dbReference>
<dbReference type="GO" id="GO:0008146">
    <property type="term" value="F:sulfotransferase activity"/>
    <property type="evidence" value="ECO:0007669"/>
    <property type="project" value="InterPro"/>
</dbReference>
<dbReference type="EMBL" id="CAADFK010000159">
    <property type="protein sequence ID" value="VFK19046.1"/>
    <property type="molecule type" value="Genomic_DNA"/>
</dbReference>
<dbReference type="InterPro" id="IPR027417">
    <property type="entry name" value="P-loop_NTPase"/>
</dbReference>
<dbReference type="Pfam" id="PF00685">
    <property type="entry name" value="Sulfotransfer_1"/>
    <property type="match status" value="1"/>
</dbReference>
<gene>
    <name evidence="2" type="ORF">BECKLPF1236B_GA0070989_11597</name>
</gene>
<dbReference type="Gene3D" id="3.40.50.300">
    <property type="entry name" value="P-loop containing nucleotide triphosphate hydrolases"/>
    <property type="match status" value="1"/>
</dbReference>
<accession>A0A450WPR3</accession>
<evidence type="ECO:0000259" key="1">
    <source>
        <dbReference type="Pfam" id="PF00685"/>
    </source>
</evidence>
<evidence type="ECO:0000313" key="2">
    <source>
        <dbReference type="EMBL" id="VFK19046.1"/>
    </source>
</evidence>
<proteinExistence type="predicted"/>
<name>A0A450WPR3_9GAMM</name>
<feature type="domain" description="Sulfotransferase" evidence="1">
    <location>
        <begin position="10"/>
        <end position="287"/>
    </location>
</feature>